<dbReference type="EMBL" id="CP044222">
    <property type="protein sequence ID" value="QEW08241.1"/>
    <property type="molecule type" value="Genomic_DNA"/>
</dbReference>
<protein>
    <submittedName>
        <fullName evidence="5">UTRA domain-containing protein</fullName>
    </submittedName>
</protein>
<dbReference type="GO" id="GO:0045892">
    <property type="term" value="P:negative regulation of DNA-templated transcription"/>
    <property type="evidence" value="ECO:0007669"/>
    <property type="project" value="TreeGrafter"/>
</dbReference>
<evidence type="ECO:0000256" key="1">
    <source>
        <dbReference type="ARBA" id="ARBA00023015"/>
    </source>
</evidence>
<reference evidence="5 6" key="1">
    <citation type="submission" date="2019-09" db="EMBL/GenBank/DDBJ databases">
        <title>Nitrincola iocasae sp. nov., a bacterium isolated from the sediment collected at a cold seep field in South China Sea.</title>
        <authorList>
            <person name="Zhang H."/>
            <person name="Wang H."/>
            <person name="Li C."/>
        </authorList>
    </citation>
    <scope>NUCLEOTIDE SEQUENCE [LARGE SCALE GENOMIC DNA]</scope>
    <source>
        <strain evidence="5 6">KXZD1103</strain>
    </source>
</reference>
<keyword evidence="6" id="KW-1185">Reference proteome</keyword>
<dbReference type="InterPro" id="IPR011663">
    <property type="entry name" value="UTRA"/>
</dbReference>
<evidence type="ECO:0000256" key="2">
    <source>
        <dbReference type="ARBA" id="ARBA00023125"/>
    </source>
</evidence>
<dbReference type="PANTHER" id="PTHR44846">
    <property type="entry name" value="MANNOSYL-D-GLYCERATE TRANSPORT/METABOLISM SYSTEM REPRESSOR MNGR-RELATED"/>
    <property type="match status" value="1"/>
</dbReference>
<dbReference type="AlphaFoldDB" id="A0A5J6LJP8"/>
<dbReference type="SUPFAM" id="SSF64288">
    <property type="entry name" value="Chorismate lyase-like"/>
    <property type="match status" value="1"/>
</dbReference>
<dbReference type="InterPro" id="IPR000524">
    <property type="entry name" value="Tscrpt_reg_HTH_GntR"/>
</dbReference>
<evidence type="ECO:0000259" key="4">
    <source>
        <dbReference type="PROSITE" id="PS50949"/>
    </source>
</evidence>
<accession>A0A5J6LJP8</accession>
<sequence length="237" mass="26709">MAEQPLYLQLRDQLMQRITSGNLPVGSRLPAERVLAESFNTTRITLRQALAQLESEGAIYRSNRRGWFVSSPRLTYEPVNDVSFTHYVAEQGRIPRTEVLGIEKMLASISVATALALHPGDDVYCLRRRRFVDERLVFVETIWLNPCYLPGIEQQQFESLWKLLADKYAIRLTRKQITITPTALTGSVAAALGVNSGCPGLYITRIGKTDEGACIEFDEEFWLNDVLTISVNTQGNQ</sequence>
<dbReference type="SMART" id="SM00345">
    <property type="entry name" value="HTH_GNTR"/>
    <property type="match status" value="1"/>
</dbReference>
<dbReference type="PRINTS" id="PR00035">
    <property type="entry name" value="HTHGNTR"/>
</dbReference>
<dbReference type="CDD" id="cd07377">
    <property type="entry name" value="WHTH_GntR"/>
    <property type="match status" value="1"/>
</dbReference>
<keyword evidence="3" id="KW-0804">Transcription</keyword>
<proteinExistence type="predicted"/>
<dbReference type="PANTHER" id="PTHR44846:SF1">
    <property type="entry name" value="MANNOSYL-D-GLYCERATE TRANSPORT_METABOLISM SYSTEM REPRESSOR MNGR-RELATED"/>
    <property type="match status" value="1"/>
</dbReference>
<organism evidence="5 6">
    <name type="scientific">Nitrincola iocasae</name>
    <dbReference type="NCBI Taxonomy" id="2614693"/>
    <lineage>
        <taxon>Bacteria</taxon>
        <taxon>Pseudomonadati</taxon>
        <taxon>Pseudomonadota</taxon>
        <taxon>Gammaproteobacteria</taxon>
        <taxon>Oceanospirillales</taxon>
        <taxon>Oceanospirillaceae</taxon>
        <taxon>Nitrincola</taxon>
    </lineage>
</organism>
<evidence type="ECO:0000313" key="6">
    <source>
        <dbReference type="Proteomes" id="UP000325606"/>
    </source>
</evidence>
<dbReference type="InterPro" id="IPR050679">
    <property type="entry name" value="Bact_HTH_transcr_reg"/>
</dbReference>
<dbReference type="RefSeq" id="WP_151058466.1">
    <property type="nucleotide sequence ID" value="NZ_CP044222.1"/>
</dbReference>
<dbReference type="Proteomes" id="UP000325606">
    <property type="component" value="Chromosome"/>
</dbReference>
<keyword evidence="1" id="KW-0805">Transcription regulation</keyword>
<dbReference type="InterPro" id="IPR028978">
    <property type="entry name" value="Chorismate_lyase_/UTRA_dom_sf"/>
</dbReference>
<dbReference type="Pfam" id="PF00392">
    <property type="entry name" value="GntR"/>
    <property type="match status" value="1"/>
</dbReference>
<dbReference type="GO" id="GO:0003700">
    <property type="term" value="F:DNA-binding transcription factor activity"/>
    <property type="evidence" value="ECO:0007669"/>
    <property type="project" value="InterPro"/>
</dbReference>
<feature type="domain" description="HTH gntR-type" evidence="4">
    <location>
        <begin position="4"/>
        <end position="72"/>
    </location>
</feature>
<evidence type="ECO:0000256" key="3">
    <source>
        <dbReference type="ARBA" id="ARBA00023163"/>
    </source>
</evidence>
<name>A0A5J6LJP8_9GAMM</name>
<dbReference type="SUPFAM" id="SSF46785">
    <property type="entry name" value="Winged helix' DNA-binding domain"/>
    <property type="match status" value="1"/>
</dbReference>
<dbReference type="Pfam" id="PF07702">
    <property type="entry name" value="UTRA"/>
    <property type="match status" value="1"/>
</dbReference>
<gene>
    <name evidence="5" type="ORF">F5I99_18060</name>
</gene>
<evidence type="ECO:0000313" key="5">
    <source>
        <dbReference type="EMBL" id="QEW08241.1"/>
    </source>
</evidence>
<dbReference type="InterPro" id="IPR036388">
    <property type="entry name" value="WH-like_DNA-bd_sf"/>
</dbReference>
<dbReference type="InterPro" id="IPR036390">
    <property type="entry name" value="WH_DNA-bd_sf"/>
</dbReference>
<keyword evidence="2" id="KW-0238">DNA-binding</keyword>
<dbReference type="KEGG" id="nik:F5I99_18060"/>
<dbReference type="PROSITE" id="PS50949">
    <property type="entry name" value="HTH_GNTR"/>
    <property type="match status" value="1"/>
</dbReference>
<dbReference type="SMART" id="SM00866">
    <property type="entry name" value="UTRA"/>
    <property type="match status" value="1"/>
</dbReference>
<dbReference type="GO" id="GO:0003677">
    <property type="term" value="F:DNA binding"/>
    <property type="evidence" value="ECO:0007669"/>
    <property type="project" value="UniProtKB-KW"/>
</dbReference>
<dbReference type="Gene3D" id="1.10.10.10">
    <property type="entry name" value="Winged helix-like DNA-binding domain superfamily/Winged helix DNA-binding domain"/>
    <property type="match status" value="1"/>
</dbReference>
<dbReference type="Gene3D" id="3.40.1410.10">
    <property type="entry name" value="Chorismate lyase-like"/>
    <property type="match status" value="1"/>
</dbReference>